<comment type="subcellular location">
    <subcellularLocation>
        <location evidence="1">Cell envelope</location>
    </subcellularLocation>
</comment>
<evidence type="ECO:0000256" key="5">
    <source>
        <dbReference type="SAM" id="Phobius"/>
    </source>
</evidence>
<evidence type="ECO:0000313" key="8">
    <source>
        <dbReference type="EMBL" id="PKR50558.1"/>
    </source>
</evidence>
<accession>A0A2N3KJ41</accession>
<gene>
    <name evidence="8" type="primary">ccmI</name>
    <name evidence="8" type="ORF">COO20_20670</name>
</gene>
<dbReference type="Proteomes" id="UP000233597">
    <property type="component" value="Unassembled WGS sequence"/>
</dbReference>
<dbReference type="GO" id="GO:0030313">
    <property type="term" value="C:cell envelope"/>
    <property type="evidence" value="ECO:0007669"/>
    <property type="project" value="UniProtKB-SubCell"/>
</dbReference>
<dbReference type="InterPro" id="IPR005158">
    <property type="entry name" value="BTAD"/>
</dbReference>
<keyword evidence="5" id="KW-0812">Transmembrane</keyword>
<name>A0A2N3KJ41_9PROT</name>
<dbReference type="Gene3D" id="1.25.40.10">
    <property type="entry name" value="Tetratricopeptide repeat domain"/>
    <property type="match status" value="2"/>
</dbReference>
<evidence type="ECO:0000313" key="9">
    <source>
        <dbReference type="Proteomes" id="UP000233597"/>
    </source>
</evidence>
<feature type="transmembrane region" description="Helical" evidence="5">
    <location>
        <begin position="6"/>
        <end position="27"/>
    </location>
</feature>
<keyword evidence="2" id="KW-0677">Repeat</keyword>
<dbReference type="GO" id="GO:0017004">
    <property type="term" value="P:cytochrome complex assembly"/>
    <property type="evidence" value="ECO:0007669"/>
    <property type="project" value="UniProtKB-KW"/>
</dbReference>
<keyword evidence="5" id="KW-1133">Transmembrane helix</keyword>
<dbReference type="InterPro" id="IPR056413">
    <property type="entry name" value="TPR_CcmH_CycH"/>
</dbReference>
<dbReference type="AlphaFoldDB" id="A0A2N3KJ41"/>
<keyword evidence="4" id="KW-0802">TPR repeat</keyword>
<protein>
    <submittedName>
        <fullName evidence="8">C-type cytochrome biogenesis protein CcmI</fullName>
    </submittedName>
</protein>
<dbReference type="RefSeq" id="WP_101270037.1">
    <property type="nucleotide sequence ID" value="NZ_NWTK01000016.1"/>
</dbReference>
<dbReference type="GO" id="GO:0005886">
    <property type="term" value="C:plasma membrane"/>
    <property type="evidence" value="ECO:0007669"/>
    <property type="project" value="TreeGrafter"/>
</dbReference>
<keyword evidence="3" id="KW-0201">Cytochrome c-type biogenesis</keyword>
<dbReference type="Pfam" id="PF03704">
    <property type="entry name" value="BTAD"/>
    <property type="match status" value="1"/>
</dbReference>
<evidence type="ECO:0000256" key="2">
    <source>
        <dbReference type="ARBA" id="ARBA00022737"/>
    </source>
</evidence>
<feature type="transmembrane region" description="Helical" evidence="5">
    <location>
        <begin position="117"/>
        <end position="139"/>
    </location>
</feature>
<evidence type="ECO:0000256" key="4">
    <source>
        <dbReference type="ARBA" id="ARBA00022803"/>
    </source>
</evidence>
<dbReference type="PANTHER" id="PTHR47870">
    <property type="entry name" value="CYTOCHROME C-TYPE BIOGENESIS PROTEIN CCMH"/>
    <property type="match status" value="1"/>
</dbReference>
<feature type="domain" description="Cytochrome c-type biogenesis protein H TPR" evidence="7">
    <location>
        <begin position="165"/>
        <end position="297"/>
    </location>
</feature>
<dbReference type="InterPro" id="IPR017560">
    <property type="entry name" value="Cyt_c_biogenesis_CcmI"/>
</dbReference>
<dbReference type="PANTHER" id="PTHR47870:SF1">
    <property type="entry name" value="CYTOCHROME C-TYPE BIOGENESIS PROTEIN CCMH"/>
    <property type="match status" value="1"/>
</dbReference>
<evidence type="ECO:0000256" key="3">
    <source>
        <dbReference type="ARBA" id="ARBA00022748"/>
    </source>
</evidence>
<dbReference type="NCBIfam" id="TIGR03142">
    <property type="entry name" value="cytochro_ccmI"/>
    <property type="match status" value="1"/>
</dbReference>
<proteinExistence type="predicted"/>
<evidence type="ECO:0000256" key="1">
    <source>
        <dbReference type="ARBA" id="ARBA00004196"/>
    </source>
</evidence>
<dbReference type="Pfam" id="PF23914">
    <property type="entry name" value="TPR_CcmH_CycH"/>
    <property type="match status" value="1"/>
</dbReference>
<keyword evidence="5" id="KW-0472">Membrane</keyword>
<dbReference type="SUPFAM" id="SSF48452">
    <property type="entry name" value="TPR-like"/>
    <property type="match status" value="2"/>
</dbReference>
<reference evidence="8 9" key="1">
    <citation type="submission" date="2017-09" db="EMBL/GenBank/DDBJ databases">
        <title>Biodiversity and function of Thalassospira species in the particle-attached aromatic-hydrocarbon-degrading consortia from the surface seawater of the South China Sea.</title>
        <authorList>
            <person name="Dong C."/>
            <person name="Liu R."/>
            <person name="Shao Z."/>
        </authorList>
    </citation>
    <scope>NUCLEOTIDE SEQUENCE [LARGE SCALE GENOMIC DNA]</scope>
    <source>
        <strain evidence="8 9">CSC1P2</strain>
    </source>
</reference>
<comment type="caution">
    <text evidence="8">The sequence shown here is derived from an EMBL/GenBank/DDBJ whole genome shotgun (WGS) entry which is preliminary data.</text>
</comment>
<dbReference type="EMBL" id="NWTK01000016">
    <property type="protein sequence ID" value="PKR50558.1"/>
    <property type="molecule type" value="Genomic_DNA"/>
</dbReference>
<sequence length="430" mass="46230">MTVWIVFALVTLVVAGYVLWPVITGALGRKKTTPDESDNAGASAPTTLAALADQDELQRDLTVYRDQLAEINRDIERGVLSAEQADAARIEVQRRILATDQRIQARAAKRAGKTTGVFVRPVAICLTLIGIIGGIGLYLDLGNPTLPDRPIAQRADEIMAARNAQHQNSEREQALRKAVADLSNKLIQNPNDLGNWEMLGNSLMALNRPKEAQTAFLEAVKLSNRDGAFLAMYAESIIRASDGQVTAPARGALEEAAKSGNDNPRIAFYLGLADLQQGQTNAALERWIALANSAPADASWLPMVVRQIQQTAQAGGIDIEGRLKLPSGATGPAIAGNAGPSQEDMKAAADLTPEERRQMIEGMVGRLAARLEENPQDPDGWARLMRAYVVMGMKDKAQESYQQAQTALKDDKPALAQLAALADQVGLATN</sequence>
<evidence type="ECO:0000259" key="6">
    <source>
        <dbReference type="Pfam" id="PF03704"/>
    </source>
</evidence>
<evidence type="ECO:0000259" key="7">
    <source>
        <dbReference type="Pfam" id="PF23914"/>
    </source>
</evidence>
<organism evidence="8 9">
    <name type="scientific">Thalassospira marina</name>
    <dbReference type="NCBI Taxonomy" id="2048283"/>
    <lineage>
        <taxon>Bacteria</taxon>
        <taxon>Pseudomonadati</taxon>
        <taxon>Pseudomonadota</taxon>
        <taxon>Alphaproteobacteria</taxon>
        <taxon>Rhodospirillales</taxon>
        <taxon>Thalassospiraceae</taxon>
        <taxon>Thalassospira</taxon>
    </lineage>
</organism>
<dbReference type="InterPro" id="IPR011990">
    <property type="entry name" value="TPR-like_helical_dom_sf"/>
</dbReference>
<dbReference type="InterPro" id="IPR051263">
    <property type="entry name" value="C-type_cytochrome_biogenesis"/>
</dbReference>
<dbReference type="OrthoDB" id="9815847at2"/>
<feature type="domain" description="Bacterial transcriptional activator" evidence="6">
    <location>
        <begin position="360"/>
        <end position="411"/>
    </location>
</feature>